<protein>
    <submittedName>
        <fullName evidence="1">Uncharacterized protein</fullName>
    </submittedName>
</protein>
<gene>
    <name evidence="1" type="ORF">COV33_00615</name>
</gene>
<evidence type="ECO:0000313" key="2">
    <source>
        <dbReference type="Proteomes" id="UP000230828"/>
    </source>
</evidence>
<reference evidence="1 2" key="1">
    <citation type="submission" date="2017-09" db="EMBL/GenBank/DDBJ databases">
        <title>Depth-based differentiation of microbial function through sediment-hosted aquifers and enrichment of novel symbionts in the deep terrestrial subsurface.</title>
        <authorList>
            <person name="Probst A.J."/>
            <person name="Ladd B."/>
            <person name="Jarett J.K."/>
            <person name="Geller-Mcgrath D.E."/>
            <person name="Sieber C.M."/>
            <person name="Emerson J.B."/>
            <person name="Anantharaman K."/>
            <person name="Thomas B.C."/>
            <person name="Malmstrom R."/>
            <person name="Stieglmeier M."/>
            <person name="Klingl A."/>
            <person name="Woyke T."/>
            <person name="Ryan C.M."/>
            <person name="Banfield J.F."/>
        </authorList>
    </citation>
    <scope>NUCLEOTIDE SEQUENCE [LARGE SCALE GENOMIC DNA]</scope>
    <source>
        <strain evidence="1">CG10_big_fil_rev_8_21_14_0_10_34_34</strain>
    </source>
</reference>
<organism evidence="1 2">
    <name type="scientific">Candidatus Zambryskibacteria bacterium CG10_big_fil_rev_8_21_14_0_10_34_34</name>
    <dbReference type="NCBI Taxonomy" id="1975114"/>
    <lineage>
        <taxon>Bacteria</taxon>
        <taxon>Candidatus Zambryskiibacteriota</taxon>
    </lineage>
</organism>
<dbReference type="EMBL" id="PCXM01000013">
    <property type="protein sequence ID" value="PIR40281.1"/>
    <property type="molecule type" value="Genomic_DNA"/>
</dbReference>
<comment type="caution">
    <text evidence="1">The sequence shown here is derived from an EMBL/GenBank/DDBJ whole genome shotgun (WGS) entry which is preliminary data.</text>
</comment>
<name>A0A2H0R178_9BACT</name>
<dbReference type="Proteomes" id="UP000230828">
    <property type="component" value="Unassembled WGS sequence"/>
</dbReference>
<evidence type="ECO:0000313" key="1">
    <source>
        <dbReference type="EMBL" id="PIR40281.1"/>
    </source>
</evidence>
<accession>A0A2H0R178</accession>
<dbReference type="AlphaFoldDB" id="A0A2H0R178"/>
<sequence>MMDLIKCDTGSAYPDTRLGKLFYFGVYNEIRRQGMDPNGLRFKSALRSRADIHHSTDGYFYLPSVPDTPVTIDLFNLDSEIYCILRDRWDDDNEEDFQTNLFRYKKGMADIMKKGDKTGYWNHIFNPFNFVSLVKRPENHFVLTPYHTESRQRRKGFARMVARYFLKASSQNMAERSH</sequence>
<proteinExistence type="predicted"/>